<reference evidence="1 2" key="1">
    <citation type="journal article" date="2023" name="Science">
        <title>Complex scaffold remodeling in plant triterpene biosynthesis.</title>
        <authorList>
            <person name="De La Pena R."/>
            <person name="Hodgson H."/>
            <person name="Liu J.C."/>
            <person name="Stephenson M.J."/>
            <person name="Martin A.C."/>
            <person name="Owen C."/>
            <person name="Harkess A."/>
            <person name="Leebens-Mack J."/>
            <person name="Jimenez L.E."/>
            <person name="Osbourn A."/>
            <person name="Sattely E.S."/>
        </authorList>
    </citation>
    <scope>NUCLEOTIDE SEQUENCE [LARGE SCALE GENOMIC DNA]</scope>
    <source>
        <strain evidence="2">cv. JPN11</strain>
        <tissue evidence="1">Leaf</tissue>
    </source>
</reference>
<gene>
    <name evidence="1" type="ORF">OWV82_002553</name>
</gene>
<name>A0ACC1Z1B9_MELAZ</name>
<dbReference type="EMBL" id="CM051394">
    <property type="protein sequence ID" value="KAJ4729835.1"/>
    <property type="molecule type" value="Genomic_DNA"/>
</dbReference>
<evidence type="ECO:0000313" key="1">
    <source>
        <dbReference type="EMBL" id="KAJ4729835.1"/>
    </source>
</evidence>
<protein>
    <submittedName>
        <fullName evidence="1">Polyol transporter like</fullName>
    </submittedName>
</protein>
<dbReference type="Proteomes" id="UP001164539">
    <property type="component" value="Chromosome 1"/>
</dbReference>
<evidence type="ECO:0000313" key="2">
    <source>
        <dbReference type="Proteomes" id="UP001164539"/>
    </source>
</evidence>
<proteinExistence type="predicted"/>
<sequence length="521" mass="56415">MGLVGVQENGNGETGVALGSKNRYRRMDSELTEDDDIHFPEDRSETTRKYVLACAVFASLNNVLLGYDVGVMSGAILFIQEDLKISEVQEEVLVGCLSIISLLGSLAGGRTSDAIGRKWTMALAALVFQTGAAVMTLAPSFQILMIGRLLAGVGIGLGVMIAPVYIAEISPTVARGSLTSFPEIFINIGILLGYVSNYAFSGLSVHTSWRVMLAVGILPSVLVGIALFIIPESPRWLVMQNRVEEARLVLQRTNENEKEVEERLQEILVAAGLTNVEKYEEKPVWRELLTPSPSLRRMLITGFGIQCFQQISGIDASVYYSPEIFKEAGIEGNSKLLAATVAVGVTKTVFILVAIFLIDKLGRKPLLYISTIGMTICLFSIGLSLTLLGKDQLGIILGILSVCGNVAFFSVGLGPVCWVLTSEIFPLRLRAQASALGAVGNRVCSGLVAMSFLSVSRKITVGGTFFIFSIISSLAVLFVHTLVPETKGKSLEQIELLFKDEHDWQGSEVELGDIEQLVQKE</sequence>
<organism evidence="1 2">
    <name type="scientific">Melia azedarach</name>
    <name type="common">Chinaberry tree</name>
    <dbReference type="NCBI Taxonomy" id="155640"/>
    <lineage>
        <taxon>Eukaryota</taxon>
        <taxon>Viridiplantae</taxon>
        <taxon>Streptophyta</taxon>
        <taxon>Embryophyta</taxon>
        <taxon>Tracheophyta</taxon>
        <taxon>Spermatophyta</taxon>
        <taxon>Magnoliopsida</taxon>
        <taxon>eudicotyledons</taxon>
        <taxon>Gunneridae</taxon>
        <taxon>Pentapetalae</taxon>
        <taxon>rosids</taxon>
        <taxon>malvids</taxon>
        <taxon>Sapindales</taxon>
        <taxon>Meliaceae</taxon>
        <taxon>Melia</taxon>
    </lineage>
</organism>
<keyword evidence="2" id="KW-1185">Reference proteome</keyword>
<comment type="caution">
    <text evidence="1">The sequence shown here is derived from an EMBL/GenBank/DDBJ whole genome shotgun (WGS) entry which is preliminary data.</text>
</comment>
<accession>A0ACC1Z1B9</accession>